<dbReference type="EMBL" id="CM047908">
    <property type="protein sequence ID" value="KAJ0080749.1"/>
    <property type="molecule type" value="Genomic_DNA"/>
</dbReference>
<accession>A0ACC0ZZW3</accession>
<keyword evidence="2" id="KW-1185">Reference proteome</keyword>
<protein>
    <submittedName>
        <fullName evidence="1">Uncharacterized protein</fullName>
    </submittedName>
</protein>
<proteinExistence type="predicted"/>
<name>A0ACC0ZZW3_9ROSI</name>
<evidence type="ECO:0000313" key="2">
    <source>
        <dbReference type="Proteomes" id="UP001164250"/>
    </source>
</evidence>
<organism evidence="1 2">
    <name type="scientific">Pistacia atlantica</name>
    <dbReference type="NCBI Taxonomy" id="434234"/>
    <lineage>
        <taxon>Eukaryota</taxon>
        <taxon>Viridiplantae</taxon>
        <taxon>Streptophyta</taxon>
        <taxon>Embryophyta</taxon>
        <taxon>Tracheophyta</taxon>
        <taxon>Spermatophyta</taxon>
        <taxon>Magnoliopsida</taxon>
        <taxon>eudicotyledons</taxon>
        <taxon>Gunneridae</taxon>
        <taxon>Pentapetalae</taxon>
        <taxon>rosids</taxon>
        <taxon>malvids</taxon>
        <taxon>Sapindales</taxon>
        <taxon>Anacardiaceae</taxon>
        <taxon>Pistacia</taxon>
    </lineage>
</organism>
<reference evidence="2" key="1">
    <citation type="journal article" date="2023" name="G3 (Bethesda)">
        <title>Genome assembly and association tests identify interacting loci associated with vigor, precocity, and sex in interspecific pistachio rootstocks.</title>
        <authorList>
            <person name="Palmer W."/>
            <person name="Jacygrad E."/>
            <person name="Sagayaradj S."/>
            <person name="Cavanaugh K."/>
            <person name="Han R."/>
            <person name="Bertier L."/>
            <person name="Beede B."/>
            <person name="Kafkas S."/>
            <person name="Golino D."/>
            <person name="Preece J."/>
            <person name="Michelmore R."/>
        </authorList>
    </citation>
    <scope>NUCLEOTIDE SEQUENCE [LARGE SCALE GENOMIC DNA]</scope>
</reference>
<comment type="caution">
    <text evidence="1">The sequence shown here is derived from an EMBL/GenBank/DDBJ whole genome shotgun (WGS) entry which is preliminary data.</text>
</comment>
<sequence length="68" mass="7609">MAEIPVNFAIETLVSLLVQETKLLRSVKEEVQWIMEELESIRAFLRDADRRASAEEGGESNGAVEVFG</sequence>
<gene>
    <name evidence="1" type="ORF">Patl1_09587</name>
</gene>
<evidence type="ECO:0000313" key="1">
    <source>
        <dbReference type="EMBL" id="KAJ0080749.1"/>
    </source>
</evidence>
<dbReference type="Proteomes" id="UP001164250">
    <property type="component" value="Chromosome 12"/>
</dbReference>